<dbReference type="OrthoDB" id="9785015at2"/>
<comment type="similarity">
    <text evidence="1">Belongs to the bacterial solute-binding protein ModA family.</text>
</comment>
<feature type="chain" id="PRO_5017483745" evidence="7">
    <location>
        <begin position="20"/>
        <end position="297"/>
    </location>
</feature>
<organism evidence="8 9">
    <name type="scientific">Corallococcus sicarius</name>
    <dbReference type="NCBI Taxonomy" id="2316726"/>
    <lineage>
        <taxon>Bacteria</taxon>
        <taxon>Pseudomonadati</taxon>
        <taxon>Myxococcota</taxon>
        <taxon>Myxococcia</taxon>
        <taxon>Myxococcales</taxon>
        <taxon>Cystobacterineae</taxon>
        <taxon>Myxococcaceae</taxon>
        <taxon>Corallococcus</taxon>
    </lineage>
</organism>
<evidence type="ECO:0000256" key="4">
    <source>
        <dbReference type="ARBA" id="ARBA00022729"/>
    </source>
</evidence>
<dbReference type="NCBIfam" id="TIGR01256">
    <property type="entry name" value="modA"/>
    <property type="match status" value="1"/>
</dbReference>
<feature type="region of interest" description="Disordered" evidence="6">
    <location>
        <begin position="248"/>
        <end position="297"/>
    </location>
</feature>
<feature type="signal peptide" evidence="7">
    <location>
        <begin position="1"/>
        <end position="19"/>
    </location>
</feature>
<keyword evidence="3" id="KW-0479">Metal-binding</keyword>
<feature type="compositionally biased region" description="Low complexity" evidence="6">
    <location>
        <begin position="252"/>
        <end position="272"/>
    </location>
</feature>
<dbReference type="AlphaFoldDB" id="A0A3A8NAF6"/>
<comment type="subunit">
    <text evidence="5">The complex is composed of two ATP-binding proteins (ModC), two transmembrane proteins (ModB) and a solute-binding protein (ModA).</text>
</comment>
<keyword evidence="9" id="KW-1185">Reference proteome</keyword>
<keyword evidence="4 7" id="KW-0732">Signal</keyword>
<dbReference type="GO" id="GO:0046872">
    <property type="term" value="F:metal ion binding"/>
    <property type="evidence" value="ECO:0007669"/>
    <property type="project" value="UniProtKB-KW"/>
</dbReference>
<dbReference type="GO" id="GO:0015689">
    <property type="term" value="P:molybdate ion transport"/>
    <property type="evidence" value="ECO:0007669"/>
    <property type="project" value="InterPro"/>
</dbReference>
<dbReference type="GO" id="GO:0030973">
    <property type="term" value="F:molybdate ion binding"/>
    <property type="evidence" value="ECO:0007669"/>
    <property type="project" value="TreeGrafter"/>
</dbReference>
<dbReference type="GO" id="GO:1901359">
    <property type="term" value="F:tungstate binding"/>
    <property type="evidence" value="ECO:0007669"/>
    <property type="project" value="UniProtKB-ARBA"/>
</dbReference>
<dbReference type="PANTHER" id="PTHR30632:SF0">
    <property type="entry name" value="SULFATE-BINDING PROTEIN"/>
    <property type="match status" value="1"/>
</dbReference>
<evidence type="ECO:0000313" key="8">
    <source>
        <dbReference type="EMBL" id="RKH40943.1"/>
    </source>
</evidence>
<dbReference type="InterPro" id="IPR005950">
    <property type="entry name" value="ModA"/>
</dbReference>
<dbReference type="RefSeq" id="WP_120626785.1">
    <property type="nucleotide sequence ID" value="NZ_RAWG01000119.1"/>
</dbReference>
<comment type="caution">
    <text evidence="8">The sequence shown here is derived from an EMBL/GenBank/DDBJ whole genome shotgun (WGS) entry which is preliminary data.</text>
</comment>
<dbReference type="PANTHER" id="PTHR30632">
    <property type="entry name" value="MOLYBDATE-BINDING PERIPLASMIC PROTEIN"/>
    <property type="match status" value="1"/>
</dbReference>
<dbReference type="Gene3D" id="3.40.190.10">
    <property type="entry name" value="Periplasmic binding protein-like II"/>
    <property type="match status" value="2"/>
</dbReference>
<evidence type="ECO:0000256" key="3">
    <source>
        <dbReference type="ARBA" id="ARBA00022723"/>
    </source>
</evidence>
<keyword evidence="2" id="KW-0500">Molybdenum</keyword>
<evidence type="ECO:0000256" key="6">
    <source>
        <dbReference type="SAM" id="MobiDB-lite"/>
    </source>
</evidence>
<accession>A0A3A8NAF6</accession>
<protein>
    <submittedName>
        <fullName evidence="8">Molybdate ABC transporter substrate-binding protein</fullName>
    </submittedName>
</protein>
<dbReference type="Proteomes" id="UP000273405">
    <property type="component" value="Unassembled WGS sequence"/>
</dbReference>
<feature type="compositionally biased region" description="Basic and acidic residues" evidence="6">
    <location>
        <begin position="273"/>
        <end position="287"/>
    </location>
</feature>
<dbReference type="InterPro" id="IPR050682">
    <property type="entry name" value="ModA/WtpA"/>
</dbReference>
<evidence type="ECO:0000256" key="1">
    <source>
        <dbReference type="ARBA" id="ARBA00009175"/>
    </source>
</evidence>
<name>A0A3A8NAF6_9BACT</name>
<evidence type="ECO:0000256" key="7">
    <source>
        <dbReference type="SAM" id="SignalP"/>
    </source>
</evidence>
<gene>
    <name evidence="8" type="primary">modA</name>
    <name evidence="8" type="ORF">D7X12_19505</name>
</gene>
<sequence length="297" mass="30239">MRLSWLGLLAAVWTVSARADEVWVFAAVSTTEALEGLAPAFQQVSGHRVRFAFGASSDLSRQVVAGAPADVFLSADVAKLDGVERAGLVQAGSRVELVSNRLVVIVPAASRVVVAGPAGLKGLRRVALADPAAVPAGVYAKAWLTKAGVWTDVAPRVVPTVDVRAALAAVAAGRVDAGVVYATDAAQSKKVRVAFTVPEGDAPRIVYPVAALTRGKSPGGGLAFVRFLRTEVAREAFRRVGFLDAGPGAAGPGATQDAGVGAAGGTQATPGVVKDRMSGDAGTRRGTPDAGMERPSP</sequence>
<evidence type="ECO:0000313" key="9">
    <source>
        <dbReference type="Proteomes" id="UP000273405"/>
    </source>
</evidence>
<proteinExistence type="inferred from homology"/>
<dbReference type="EMBL" id="RAWG01000119">
    <property type="protein sequence ID" value="RKH40943.1"/>
    <property type="molecule type" value="Genomic_DNA"/>
</dbReference>
<dbReference type="FunFam" id="3.40.190.10:FF:000035">
    <property type="entry name" value="Molybdate ABC transporter substrate-binding protein"/>
    <property type="match status" value="1"/>
</dbReference>
<dbReference type="Pfam" id="PF13531">
    <property type="entry name" value="SBP_bac_11"/>
    <property type="match status" value="1"/>
</dbReference>
<evidence type="ECO:0000256" key="5">
    <source>
        <dbReference type="ARBA" id="ARBA00062515"/>
    </source>
</evidence>
<dbReference type="SUPFAM" id="SSF53850">
    <property type="entry name" value="Periplasmic binding protein-like II"/>
    <property type="match status" value="1"/>
</dbReference>
<evidence type="ECO:0000256" key="2">
    <source>
        <dbReference type="ARBA" id="ARBA00022505"/>
    </source>
</evidence>
<reference evidence="9" key="1">
    <citation type="submission" date="2018-09" db="EMBL/GenBank/DDBJ databases">
        <authorList>
            <person name="Livingstone P.G."/>
            <person name="Whitworth D.E."/>
        </authorList>
    </citation>
    <scope>NUCLEOTIDE SEQUENCE [LARGE SCALE GENOMIC DNA]</scope>
    <source>
        <strain evidence="9">CA040B</strain>
    </source>
</reference>